<evidence type="ECO:0000259" key="2">
    <source>
        <dbReference type="Pfam" id="PF11707"/>
    </source>
</evidence>
<feature type="compositionally biased region" description="Acidic residues" evidence="1">
    <location>
        <begin position="81"/>
        <end position="95"/>
    </location>
</feature>
<sequence>MAIEAKNKRKRKHQNVQENGEDLPDEGEVAVPKKIAKKAKPAKEDKKQHKNNKKGKSPAAVAQENAKQLAKDAKYTNGDAEVQDEEEEEEYGEETMQEHDSGYEEKSMKFSKDFKMLNFRTKLRSNNFITELRHFLHIVQSRPKLVAKYIEKRGKPLELAEALERVDKQNVLHIGYLCQALQLVLMEIVSNQKEHMESAVYASRYFLKSHGAVIDQLLKSAQLQHRRTALKLLTAIVCVDPQLGRQLLASYDILSNVKKIENMLSHSPLELKETETVRKCFIHFVLAYLIDGNTLLIRNILDRGALIRALASGLQYDDHVTVSVVVSTLRKYVLECNEISKTKKIHVFDAECCRYFTRLYDWFGPKVYATKCAGKQGPHTQLSLEHIESLVNEEERDAVAKVTHEFLLLLMTSRKHGICFDAVTNYRQKHNAIQGKVVGMLIKPWCNARKTELVIRILTTCPDLARHTVRHFAGIVNPMRTAQRDWVAACEFLTLIISTLQPELLRAALDKITLTDCTYFIKDVCLPIESLALLTGAKMVRHKTFAFRLAANKLLYAMFAQYSAYLAAITKREEARGNLNSLRRFRLDILNHILVNFPTVEEILFSLYMSIKDQETEDVIVLHHLDVALDLLLVICKEHRSFVNKTTTILDYLNLLRPLYAGDETGEASGDTGNIKLELKAIKTILLLLPKALEPTEQLFSSVLKSFIKAYMYGNDVVRVEAGQLLHKIFLNTGLFDSGVWEIDLWLEALRFFDADTVDVVTQVFIEALQVTRVDVEMPKTTETILNEQNLQKLFVNIESGLSVQAYVESVSLSKLMPLIFKGVEIIAPLDKYLETVCLLLYHYYPNPEQVYQLYKVEFKTLSKYMCSWLATSGKELTLASAKLPAELSILSQLHDALVSGEVKFAKIFAKSKTEVQPLELTLRGETVALSSELNSERLLMIYVQQALFVIAQLVEKQRLARKQAEAAAEFLGDCIEVLCTLTTAETANDEQEYNFVDNLFKYVFNLRLTRIQSTELISASNETQLSYLYFLRLLAERCNGQAYFATHASNCRLKVVKAIAISIQSVEQTKASSEQLQDAVRLVRALQLSAGECIEVLELLVSKLKYSDLVLAETMQKSIYYELLVCVLQRLAALKQSVKCDFVRKFVKIYVNLVKRFGADMGYEQLEEALYDFLSVAHQYIPQLGAKFFGAFFAERRLAKPTIKLASLLLERDVQLDQEFVQLLPSHLHKKELVYPLLDIAFRKGLTLDPALLQNIYQAFKSGFMKTIEKPQKAGVIYKEHADASIALIAHCMPRSECVDFCNKTFKFDGLEVYQLRVIHAIYSKAFGVATDAAHNNQQRASIFVNFINLQIQLLSIELKKQQVDAEKLELCAFLLQDWWQLARTECAPKPLVVKKQSAGKKKKQSAAVVDAEDEALAQAEGVDTDDATDFTPDFTKLLQNQQWLNFCKLCLKLGMQSAIGDDVAPQQSDVTHALLLQLLAYLCQQLYADFTAAADAALPLAEPAQLFDMICTHSKFFDIVLSARETQVKTQVLHLLYTLALKNPAALSDAQIPIILGAYQAKLSDADRYALALLQLYEVHDCGLQQYRPFIWGESAIAFYALRAADEERAKLTQQETSIAQVMSLIDRQLCEYTIDNFPIWRKLNSAQQLPTLEFRDPAKKALVFGGNELERRIERGEAQFDEAELRLCPVRARVYQQCYDPAFFVPLMNMCFAPEAYSHPARPVQNGLLSMVFAALSSQDRDMRLAAGCVQLRYRAHFEANKFFERPLWVQAYDNIQAGLSELRDAWVKHKKNSGTPRVPYIPGLFVAKTFNLTTDATHLLYKQLTMYLRLKSTFNFQCVPEFNVLFYSPEIEHQAFRQFIVEVIRNGLKSGSDLFLLVTTNTFKVLQGFYGSAMSTLDMNLLIISVFSTCAKIPASSKVMIEHVGLLPWLNSVISTIEFYHFDIIEGLISTLSNLWYSVKAFAHKFHNFAHITLELHLLVLRLLPHLSARISPHNFARLMNILQKTTCGQHSAMSETQLTNLIECAGKHYPSLVQDIEGIKAFGGAGAATHEAYCRQLYAATGDAADASTTIMTLSSLRAYTIDWWQSRHAQDAEGIISTYVELNATVVE</sequence>
<accession>A0A0A1XGA4</accession>
<evidence type="ECO:0000313" key="6">
    <source>
        <dbReference type="EMBL" id="JAD09533.1"/>
    </source>
</evidence>
<reference evidence="6" key="2">
    <citation type="journal article" date="2015" name="Gigascience">
        <title>Reconstructing a comprehensive transcriptome assembly of a white-pupal translocated strain of the pest fruit fly Bactrocera cucurbitae.</title>
        <authorList>
            <person name="Sim S.B."/>
            <person name="Calla B."/>
            <person name="Hall B."/>
            <person name="DeRego T."/>
            <person name="Geib S.M."/>
        </authorList>
    </citation>
    <scope>NUCLEOTIDE SEQUENCE</scope>
</reference>
<dbReference type="Pfam" id="PF11707">
    <property type="entry name" value="Npa1"/>
    <property type="match status" value="1"/>
</dbReference>
<dbReference type="EMBL" id="GBXI01004759">
    <property type="protein sequence ID" value="JAD09533.1"/>
    <property type="molecule type" value="Transcribed_RNA"/>
</dbReference>
<dbReference type="EMBL" id="GBXI01005213">
    <property type="protein sequence ID" value="JAD09079.1"/>
    <property type="molecule type" value="Transcribed_RNA"/>
</dbReference>
<feature type="compositionally biased region" description="Acidic residues" evidence="1">
    <location>
        <begin position="19"/>
        <end position="28"/>
    </location>
</feature>
<protein>
    <submittedName>
        <fullName evidence="6">Nucleolar pre-ribosomal-associated protein 1</fullName>
    </submittedName>
</protein>
<feature type="domain" description="URB1 N-terminal" evidence="2">
    <location>
        <begin position="158"/>
        <end position="481"/>
    </location>
</feature>
<dbReference type="PANTHER" id="PTHR13500">
    <property type="entry name" value="NUCLEOLAR PRERIBOSOMAL-ASSOCIATED PROTEIN 1"/>
    <property type="match status" value="1"/>
</dbReference>
<dbReference type="PANTHER" id="PTHR13500:SF0">
    <property type="entry name" value="NUCLEOLAR PRE-RIBOSOMAL-ASSOCIATED PROTEIN 1"/>
    <property type="match status" value="1"/>
</dbReference>
<evidence type="ECO:0000313" key="4">
    <source>
        <dbReference type="EMBL" id="JAD07144.1"/>
    </source>
</evidence>
<dbReference type="GO" id="GO:0005730">
    <property type="term" value="C:nucleolus"/>
    <property type="evidence" value="ECO:0007669"/>
    <property type="project" value="TreeGrafter"/>
</dbReference>
<organism evidence="6">
    <name type="scientific">Zeugodacus cucurbitae</name>
    <name type="common">Melon fruit fly</name>
    <name type="synonym">Bactrocera cucurbitae</name>
    <dbReference type="NCBI Taxonomy" id="28588"/>
    <lineage>
        <taxon>Eukaryota</taxon>
        <taxon>Metazoa</taxon>
        <taxon>Ecdysozoa</taxon>
        <taxon>Arthropoda</taxon>
        <taxon>Hexapoda</taxon>
        <taxon>Insecta</taxon>
        <taxon>Pterygota</taxon>
        <taxon>Neoptera</taxon>
        <taxon>Endopterygota</taxon>
        <taxon>Diptera</taxon>
        <taxon>Brachycera</taxon>
        <taxon>Muscomorpha</taxon>
        <taxon>Tephritoidea</taxon>
        <taxon>Tephritidae</taxon>
        <taxon>Zeugodacus</taxon>
        <taxon>Zeugodacus</taxon>
    </lineage>
</organism>
<feature type="domain" description="URB1 C-terminal" evidence="3">
    <location>
        <begin position="1732"/>
        <end position="1933"/>
    </location>
</feature>
<gene>
    <name evidence="6" type="primary">Urb1_1</name>
    <name evidence="5" type="synonym">Urb1_0</name>
    <name evidence="4" type="synonym">Urb1_2</name>
    <name evidence="4" type="ORF">g.48373</name>
    <name evidence="6" type="ORF">g.48375</name>
    <name evidence="5" type="ORF">g.48377</name>
</gene>
<dbReference type="EMBL" id="GBXI01007148">
    <property type="protein sequence ID" value="JAD07144.1"/>
    <property type="molecule type" value="Transcribed_RNA"/>
</dbReference>
<evidence type="ECO:0000256" key="1">
    <source>
        <dbReference type="SAM" id="MobiDB-lite"/>
    </source>
</evidence>
<reference evidence="6" key="1">
    <citation type="submission" date="2014-11" db="EMBL/GenBank/DDBJ databases">
        <authorList>
            <person name="Geib S."/>
        </authorList>
    </citation>
    <scope>NUCLEOTIDE SEQUENCE</scope>
</reference>
<evidence type="ECO:0000313" key="5">
    <source>
        <dbReference type="EMBL" id="JAD09079.1"/>
    </source>
</evidence>
<evidence type="ECO:0000259" key="3">
    <source>
        <dbReference type="Pfam" id="PF16201"/>
    </source>
</evidence>
<feature type="region of interest" description="Disordered" evidence="1">
    <location>
        <begin position="1"/>
        <end position="104"/>
    </location>
</feature>
<dbReference type="GO" id="GO:0000466">
    <property type="term" value="P:maturation of 5.8S rRNA from tricistronic rRNA transcript (SSU-rRNA, 5.8S rRNA, LSU-rRNA)"/>
    <property type="evidence" value="ECO:0007669"/>
    <property type="project" value="TreeGrafter"/>
</dbReference>
<proteinExistence type="predicted"/>
<dbReference type="Pfam" id="PF16201">
    <property type="entry name" value="NopRA1"/>
    <property type="match status" value="1"/>
</dbReference>
<dbReference type="InterPro" id="IPR039844">
    <property type="entry name" value="URB1"/>
</dbReference>
<name>A0A0A1XGA4_ZEUCU</name>
<dbReference type="InterPro" id="IPR032436">
    <property type="entry name" value="URB1_C"/>
</dbReference>
<dbReference type="InterPro" id="IPR021714">
    <property type="entry name" value="URB1_N"/>
</dbReference>
<dbReference type="GO" id="GO:0000463">
    <property type="term" value="P:maturation of LSU-rRNA from tricistronic rRNA transcript (SSU-rRNA, 5.8S rRNA, LSU-rRNA)"/>
    <property type="evidence" value="ECO:0007669"/>
    <property type="project" value="TreeGrafter"/>
</dbReference>